<comment type="catalytic activity">
    <reaction evidence="2">
        <text>uridine in snRNA = pseudouridine in snRNA</text>
        <dbReference type="Rhea" id="RHEA:51124"/>
        <dbReference type="Rhea" id="RHEA-COMP:12891"/>
        <dbReference type="Rhea" id="RHEA-COMP:12892"/>
        <dbReference type="ChEBI" id="CHEBI:65314"/>
        <dbReference type="ChEBI" id="CHEBI:65315"/>
    </reaction>
</comment>
<evidence type="ECO:0000256" key="10">
    <source>
        <dbReference type="ARBA" id="ARBA00053072"/>
    </source>
</evidence>
<comment type="catalytic activity">
    <reaction evidence="1">
        <text>a uridine in mRNA = a pseudouridine in mRNA</text>
        <dbReference type="Rhea" id="RHEA:56644"/>
        <dbReference type="Rhea" id="RHEA-COMP:14658"/>
        <dbReference type="Rhea" id="RHEA-COMP:14659"/>
        <dbReference type="ChEBI" id="CHEBI:65314"/>
        <dbReference type="ChEBI" id="CHEBI:65315"/>
    </reaction>
</comment>
<evidence type="ECO:0000256" key="5">
    <source>
        <dbReference type="ARBA" id="ARBA00022664"/>
    </source>
</evidence>
<feature type="active site" description="Nucleophile" evidence="14">
    <location>
        <position position="170"/>
    </location>
</feature>
<dbReference type="Gene3D" id="3.30.70.660">
    <property type="entry name" value="Pseudouridine synthase I, catalytic domain, C-terminal subdomain"/>
    <property type="match status" value="1"/>
</dbReference>
<feature type="region of interest" description="Disordered" evidence="16">
    <location>
        <begin position="316"/>
        <end position="374"/>
    </location>
</feature>
<evidence type="ECO:0000259" key="17">
    <source>
        <dbReference type="Pfam" id="PF01416"/>
    </source>
</evidence>
<reference evidence="18 19" key="1">
    <citation type="submission" date="2019-06" db="EMBL/GenBank/DDBJ databases">
        <title>Draft genome sequence of the filamentous fungus Phialemoniopsis curvata isolated from diesel fuel.</title>
        <authorList>
            <person name="Varaljay V.A."/>
            <person name="Lyon W.J."/>
            <person name="Crouch A.L."/>
            <person name="Drake C.E."/>
            <person name="Hollomon J.M."/>
            <person name="Nadeau L.J."/>
            <person name="Nunn H.S."/>
            <person name="Stevenson B.S."/>
            <person name="Bojanowski C.L."/>
            <person name="Crookes-Goodson W.J."/>
        </authorList>
    </citation>
    <scope>NUCLEOTIDE SEQUENCE [LARGE SCALE GENOMIC DNA]</scope>
    <source>
        <strain evidence="18 19">D216</strain>
    </source>
</reference>
<name>A0A507B5H6_9PEZI</name>
<evidence type="ECO:0000256" key="6">
    <source>
        <dbReference type="ARBA" id="ARBA00022694"/>
    </source>
</evidence>
<evidence type="ECO:0000256" key="14">
    <source>
        <dbReference type="PIRSR" id="PIRSR641708-1"/>
    </source>
</evidence>
<dbReference type="PANTHER" id="PTHR11142:SF4">
    <property type="entry name" value="PSEUDOURIDYLATE SYNTHASE 1 HOMOLOG"/>
    <property type="match status" value="1"/>
</dbReference>
<evidence type="ECO:0000256" key="15">
    <source>
        <dbReference type="PIRSR" id="PIRSR641708-2"/>
    </source>
</evidence>
<dbReference type="CDD" id="cd02568">
    <property type="entry name" value="PseudoU_synth_PUS1_PUS2"/>
    <property type="match status" value="1"/>
</dbReference>
<dbReference type="SUPFAM" id="SSF55120">
    <property type="entry name" value="Pseudouridine synthase"/>
    <property type="match status" value="1"/>
</dbReference>
<feature type="region of interest" description="Disordered" evidence="16">
    <location>
        <begin position="596"/>
        <end position="615"/>
    </location>
</feature>
<evidence type="ECO:0000313" key="19">
    <source>
        <dbReference type="Proteomes" id="UP000319257"/>
    </source>
</evidence>
<evidence type="ECO:0000256" key="7">
    <source>
        <dbReference type="ARBA" id="ARBA00023235"/>
    </source>
</evidence>
<dbReference type="FunCoup" id="A0A507B5H6">
    <property type="interactions" value="953"/>
</dbReference>
<dbReference type="STRING" id="1093900.A0A507B5H6"/>
<dbReference type="GO" id="GO:0005634">
    <property type="term" value="C:nucleus"/>
    <property type="evidence" value="ECO:0007669"/>
    <property type="project" value="UniProtKB-SubCell"/>
</dbReference>
<organism evidence="18 19">
    <name type="scientific">Thyridium curvatum</name>
    <dbReference type="NCBI Taxonomy" id="1093900"/>
    <lineage>
        <taxon>Eukaryota</taxon>
        <taxon>Fungi</taxon>
        <taxon>Dikarya</taxon>
        <taxon>Ascomycota</taxon>
        <taxon>Pezizomycotina</taxon>
        <taxon>Sordariomycetes</taxon>
        <taxon>Sordariomycetidae</taxon>
        <taxon>Thyridiales</taxon>
        <taxon>Thyridiaceae</taxon>
        <taxon>Thyridium</taxon>
    </lineage>
</organism>
<feature type="compositionally biased region" description="Basic and acidic residues" evidence="16">
    <location>
        <begin position="27"/>
        <end position="47"/>
    </location>
</feature>
<dbReference type="EMBL" id="SKBQ01000041">
    <property type="protein sequence ID" value="TPX12301.1"/>
    <property type="molecule type" value="Genomic_DNA"/>
</dbReference>
<evidence type="ECO:0000313" key="18">
    <source>
        <dbReference type="EMBL" id="TPX12301.1"/>
    </source>
</evidence>
<comment type="similarity">
    <text evidence="4">Belongs to the tRNA pseudouridine synthase TruA family.</text>
</comment>
<dbReference type="PANTHER" id="PTHR11142">
    <property type="entry name" value="PSEUDOURIDYLATE SYNTHASE"/>
    <property type="match status" value="1"/>
</dbReference>
<evidence type="ECO:0000256" key="12">
    <source>
        <dbReference type="ARBA" id="ARBA00079072"/>
    </source>
</evidence>
<feature type="region of interest" description="Disordered" evidence="16">
    <location>
        <begin position="1"/>
        <end position="93"/>
    </location>
</feature>
<dbReference type="GeneID" id="41974395"/>
<comment type="subcellular location">
    <subcellularLocation>
        <location evidence="3">Nucleus</location>
    </subcellularLocation>
</comment>
<dbReference type="InterPro" id="IPR020094">
    <property type="entry name" value="TruA/RsuA/RluB/E/F_N"/>
</dbReference>
<evidence type="ECO:0000256" key="13">
    <source>
        <dbReference type="ARBA" id="ARBA00080858"/>
    </source>
</evidence>
<evidence type="ECO:0000256" key="3">
    <source>
        <dbReference type="ARBA" id="ARBA00004123"/>
    </source>
</evidence>
<feature type="compositionally biased region" description="Acidic residues" evidence="16">
    <location>
        <begin position="598"/>
        <end position="615"/>
    </location>
</feature>
<dbReference type="InterPro" id="IPR001406">
    <property type="entry name" value="PsdUridine_synth_TruA"/>
</dbReference>
<feature type="domain" description="Pseudouridine synthase I TruA alpha/beta" evidence="17">
    <location>
        <begin position="406"/>
        <end position="512"/>
    </location>
</feature>
<dbReference type="InterPro" id="IPR020095">
    <property type="entry name" value="PsdUridine_synth_TruA_C"/>
</dbReference>
<proteinExistence type="inferred from homology"/>
<dbReference type="InterPro" id="IPR020103">
    <property type="entry name" value="PsdUridine_synth_cat_dom_sf"/>
</dbReference>
<dbReference type="Pfam" id="PF01416">
    <property type="entry name" value="PseudoU_synth_1"/>
    <property type="match status" value="1"/>
</dbReference>
<keyword evidence="5" id="KW-0507">mRNA processing</keyword>
<feature type="compositionally biased region" description="Basic and acidic residues" evidence="16">
    <location>
        <begin position="362"/>
        <end position="374"/>
    </location>
</feature>
<keyword evidence="6" id="KW-0819">tRNA processing</keyword>
<dbReference type="FunFam" id="3.30.70.660:FF:000002">
    <property type="entry name" value="tRNA pseudouridine synthase"/>
    <property type="match status" value="1"/>
</dbReference>
<evidence type="ECO:0000256" key="9">
    <source>
        <dbReference type="ARBA" id="ARBA00036943"/>
    </source>
</evidence>
<dbReference type="InterPro" id="IPR020097">
    <property type="entry name" value="PsdUridine_synth_TruA_a/b_dom"/>
</dbReference>
<evidence type="ECO:0000256" key="4">
    <source>
        <dbReference type="ARBA" id="ARBA00009375"/>
    </source>
</evidence>
<comment type="catalytic activity">
    <reaction evidence="9">
        <text>a uridine in tRNA = a pseudouridine in tRNA</text>
        <dbReference type="Rhea" id="RHEA:54572"/>
        <dbReference type="Rhea" id="RHEA-COMP:13339"/>
        <dbReference type="Rhea" id="RHEA-COMP:13934"/>
        <dbReference type="ChEBI" id="CHEBI:65314"/>
        <dbReference type="ChEBI" id="CHEBI:65315"/>
    </reaction>
</comment>
<dbReference type="InterPro" id="IPR041708">
    <property type="entry name" value="PUS1/PUS2-like"/>
</dbReference>
<dbReference type="GO" id="GO:1990481">
    <property type="term" value="P:mRNA pseudouridine synthesis"/>
    <property type="evidence" value="ECO:0007669"/>
    <property type="project" value="TreeGrafter"/>
</dbReference>
<dbReference type="RefSeq" id="XP_030994012.1">
    <property type="nucleotide sequence ID" value="XM_031141637.1"/>
</dbReference>
<comment type="function">
    <text evidence="10">Formation of pseudouridine at positions 27 and 28 in the anticodon stem and loop of transfer RNAs; at positions 34 and 36 of intron-containing precursor tRNA(Ile) and at position 35 in the intron-containing tRNA(Tyr). Catalyzes pseudouridylation at position 44 in U2 snRNA. Also catalyzes pseudouridylation of mRNAs.</text>
</comment>
<dbReference type="AlphaFoldDB" id="A0A507B5H6"/>
<protein>
    <recommendedName>
        <fullName evidence="11">tRNA pseudouridine synthase 1</fullName>
    </recommendedName>
    <alternativeName>
        <fullName evidence="12">tRNA pseudouridylate synthase 1</fullName>
    </alternativeName>
    <alternativeName>
        <fullName evidence="13">tRNA-uridine isomerase 1</fullName>
    </alternativeName>
</protein>
<dbReference type="GO" id="GO:0006397">
    <property type="term" value="P:mRNA processing"/>
    <property type="evidence" value="ECO:0007669"/>
    <property type="project" value="UniProtKB-KW"/>
</dbReference>
<feature type="binding site" evidence="15">
    <location>
        <position position="226"/>
    </location>
    <ligand>
        <name>substrate</name>
    </ligand>
</feature>
<dbReference type="Gene3D" id="3.30.70.580">
    <property type="entry name" value="Pseudouridine synthase I, catalytic domain, N-terminal subdomain"/>
    <property type="match status" value="1"/>
</dbReference>
<accession>A0A507B5H6</accession>
<evidence type="ECO:0000256" key="8">
    <source>
        <dbReference type="ARBA" id="ARBA00023242"/>
    </source>
</evidence>
<keyword evidence="7" id="KW-0413">Isomerase</keyword>
<evidence type="ECO:0000256" key="16">
    <source>
        <dbReference type="SAM" id="MobiDB-lite"/>
    </source>
</evidence>
<evidence type="ECO:0000256" key="2">
    <source>
        <dbReference type="ARBA" id="ARBA00001832"/>
    </source>
</evidence>
<evidence type="ECO:0000256" key="11">
    <source>
        <dbReference type="ARBA" id="ARBA00073968"/>
    </source>
</evidence>
<gene>
    <name evidence="18" type="ORF">E0L32_006948</name>
</gene>
<dbReference type="GO" id="GO:0003723">
    <property type="term" value="F:RNA binding"/>
    <property type="evidence" value="ECO:0007669"/>
    <property type="project" value="InterPro"/>
</dbReference>
<dbReference type="Proteomes" id="UP000319257">
    <property type="component" value="Unassembled WGS sequence"/>
</dbReference>
<evidence type="ECO:0000256" key="1">
    <source>
        <dbReference type="ARBA" id="ARBA00001166"/>
    </source>
</evidence>
<dbReference type="NCBIfam" id="TIGR00071">
    <property type="entry name" value="hisT_truA"/>
    <property type="match status" value="1"/>
</dbReference>
<dbReference type="GO" id="GO:0031120">
    <property type="term" value="P:snRNA pseudouridine synthesis"/>
    <property type="evidence" value="ECO:0007669"/>
    <property type="project" value="UniProtKB-ARBA"/>
</dbReference>
<dbReference type="FunFam" id="3.30.70.580:FF:000002">
    <property type="entry name" value="tRNA pseudouridine synthase"/>
    <property type="match status" value="1"/>
</dbReference>
<keyword evidence="19" id="KW-1185">Reference proteome</keyword>
<dbReference type="InParanoid" id="A0A507B5H6"/>
<keyword evidence="8" id="KW-0539">Nucleus</keyword>
<dbReference type="GO" id="GO:0031119">
    <property type="term" value="P:tRNA pseudouridine synthesis"/>
    <property type="evidence" value="ECO:0007669"/>
    <property type="project" value="InterPro"/>
</dbReference>
<feature type="compositionally biased region" description="Polar residues" evidence="16">
    <location>
        <begin position="329"/>
        <end position="341"/>
    </location>
</feature>
<comment type="caution">
    <text evidence="18">The sequence shown here is derived from an EMBL/GenBank/DDBJ whole genome shotgun (WGS) entry which is preliminary data.</text>
</comment>
<dbReference type="OrthoDB" id="10256309at2759"/>
<sequence>MATDQEPIITDRKTADTAPANDGEMEQSQRGDNRQNGRGGGRREKNLSRSKRKNFSTRERTQDGWGKQKRRRLDEHGNTLPGRDGEPAQPSHMSIPFSAEEIAAEERRPKRKVAVLVGYAGTGYKGMQINHQDKTIEGDLFAAFVAAGAISKANANDPKKSSLVRCARTDKGVHAAGNVISLKLIIEDEGVVQKINDNLPEQIRVWGMQRTNNSFSCYQACDSRWYEYLLPTYSLLPPHPSSYLGKQMEESARERGVYDEMMERLGEVRDYWSEVDKNEIVPILERLDPDVRAEVLGKMHSSAEFIERGWKRLDDIEHPRTKPAKTETETSNTTKAPSSTEEAAPADDQSKPNEEGEEAESADAKAKAEKELSPAEQALREIKAAYVAAKRRYRITPARREQLQAALNEYVGTRNFHNYTVDKSFSDPSAKRLIRSFTVNPQPIQIRDTEWLSLKVHGQSFMMHQIRKMVAMAVLVTRCGAPLERVRQSYEAKRISIPKAPGLGLLLERPVFEQYNKRATNNLGKEALDFAKYDKEIEEFKHKQIYSRMWDVEEKENVFHMFFNQLDNFKTPYFLWVTAAGFDAAYERVEKGGKLPEGLEDVAGDEGGEVDETGS</sequence>
<dbReference type="GO" id="GO:0009982">
    <property type="term" value="F:pseudouridine synthase activity"/>
    <property type="evidence" value="ECO:0007669"/>
    <property type="project" value="InterPro"/>
</dbReference>
<feature type="compositionally biased region" description="Basic and acidic residues" evidence="16">
    <location>
        <begin position="316"/>
        <end position="328"/>
    </location>
</feature>